<keyword evidence="1" id="KW-1133">Transmembrane helix</keyword>
<keyword evidence="1" id="KW-0472">Membrane</keyword>
<proteinExistence type="predicted"/>
<feature type="domain" description="Ig-like" evidence="3">
    <location>
        <begin position="136"/>
        <end position="243"/>
    </location>
</feature>
<reference evidence="4" key="3">
    <citation type="submission" date="2025-09" db="UniProtKB">
        <authorList>
            <consortium name="Ensembl"/>
        </authorList>
    </citation>
    <scope>IDENTIFICATION</scope>
</reference>
<feature type="transmembrane region" description="Helical" evidence="1">
    <location>
        <begin position="251"/>
        <end position="277"/>
    </location>
</feature>
<dbReference type="Proteomes" id="UP000314987">
    <property type="component" value="Unassembled WGS sequence"/>
</dbReference>
<dbReference type="InterPro" id="IPR036179">
    <property type="entry name" value="Ig-like_dom_sf"/>
</dbReference>
<dbReference type="InterPro" id="IPR003599">
    <property type="entry name" value="Ig_sub"/>
</dbReference>
<dbReference type="STRING" id="29139.ENSVURP00010025618"/>
<dbReference type="GO" id="GO:0050839">
    <property type="term" value="F:cell adhesion molecule binding"/>
    <property type="evidence" value="ECO:0007669"/>
    <property type="project" value="TreeGrafter"/>
</dbReference>
<dbReference type="AlphaFoldDB" id="A0A4X2LNP8"/>
<dbReference type="InterPro" id="IPR013783">
    <property type="entry name" value="Ig-like_fold"/>
</dbReference>
<dbReference type="InterPro" id="IPR042842">
    <property type="entry name" value="CD226"/>
</dbReference>
<keyword evidence="2" id="KW-0732">Signal</keyword>
<sequence length="292" mass="33177">MHCLPFLFVILQAHKALPEEEFVDTTVKLAKNMIFECMYPGSDFVSQAEWFKITITGKNSMAIFSPTFGGLIRTDYISRIHFLNSSVTANDVSLFFHNASKADLGLYYCILQLFPLGRWEKVINVVQSDDFEIRVPFNSHMVSEPGKNVKFIFQSQLTSPLKRVTWERIQSHQIDHLTFCNLSNGKSYGLKYQRKILTSCSQGMKSSSIIIHNVTASDSGFYQCCLTTNTGENETFVMKLTVTDAKTDHQIVFFLAGGAVSFLLLVISIIIIITYCCRRKRISKALWDTQTQ</sequence>
<evidence type="ECO:0000313" key="5">
    <source>
        <dbReference type="Proteomes" id="UP000314987"/>
    </source>
</evidence>
<dbReference type="SMART" id="SM00409">
    <property type="entry name" value="IG"/>
    <property type="match status" value="2"/>
</dbReference>
<dbReference type="GO" id="GO:0009897">
    <property type="term" value="C:external side of plasma membrane"/>
    <property type="evidence" value="ECO:0007669"/>
    <property type="project" value="TreeGrafter"/>
</dbReference>
<reference evidence="5" key="1">
    <citation type="submission" date="2018-12" db="EMBL/GenBank/DDBJ databases">
        <authorList>
            <person name="Yazar S."/>
        </authorList>
    </citation>
    <scope>NUCLEOTIDE SEQUENCE [LARGE SCALE GENOMIC DNA]</scope>
</reference>
<dbReference type="GeneTree" id="ENSGT00500000044993"/>
<evidence type="ECO:0000256" key="2">
    <source>
        <dbReference type="SAM" id="SignalP"/>
    </source>
</evidence>
<feature type="chain" id="PRO_5021482240" description="Ig-like domain-containing protein" evidence="2">
    <location>
        <begin position="19"/>
        <end position="292"/>
    </location>
</feature>
<dbReference type="Ensembl" id="ENSVURT00010029170.1">
    <property type="protein sequence ID" value="ENSVURP00010025618.1"/>
    <property type="gene ID" value="ENSVURG00010019619.1"/>
</dbReference>
<feature type="domain" description="Ig-like" evidence="3">
    <location>
        <begin position="18"/>
        <end position="109"/>
    </location>
</feature>
<name>A0A4X2LNP8_VOMUR</name>
<dbReference type="InterPro" id="IPR007110">
    <property type="entry name" value="Ig-like_dom"/>
</dbReference>
<dbReference type="GO" id="GO:0002729">
    <property type="term" value="P:positive regulation of natural killer cell cytokine production"/>
    <property type="evidence" value="ECO:0007669"/>
    <property type="project" value="InterPro"/>
</dbReference>
<dbReference type="SUPFAM" id="SSF48726">
    <property type="entry name" value="Immunoglobulin"/>
    <property type="match status" value="2"/>
</dbReference>
<dbReference type="PROSITE" id="PS50835">
    <property type="entry name" value="IG_LIKE"/>
    <property type="match status" value="2"/>
</dbReference>
<dbReference type="InterPro" id="IPR013106">
    <property type="entry name" value="Ig_V-set"/>
</dbReference>
<keyword evidence="5" id="KW-1185">Reference proteome</keyword>
<feature type="signal peptide" evidence="2">
    <location>
        <begin position="1"/>
        <end position="18"/>
    </location>
</feature>
<dbReference type="FunFam" id="2.60.40.10:FF:001737">
    <property type="entry name" value="CD226 molecule"/>
    <property type="match status" value="1"/>
</dbReference>
<dbReference type="PANTHER" id="PTHR47011">
    <property type="entry name" value="CD226 ANTIGEN"/>
    <property type="match status" value="1"/>
</dbReference>
<evidence type="ECO:0000313" key="4">
    <source>
        <dbReference type="Ensembl" id="ENSVURP00010025618.1"/>
    </source>
</evidence>
<organism evidence="4 5">
    <name type="scientific">Vombatus ursinus</name>
    <name type="common">Common wombat</name>
    <dbReference type="NCBI Taxonomy" id="29139"/>
    <lineage>
        <taxon>Eukaryota</taxon>
        <taxon>Metazoa</taxon>
        <taxon>Chordata</taxon>
        <taxon>Craniata</taxon>
        <taxon>Vertebrata</taxon>
        <taxon>Euteleostomi</taxon>
        <taxon>Mammalia</taxon>
        <taxon>Metatheria</taxon>
        <taxon>Diprotodontia</taxon>
        <taxon>Vombatidae</taxon>
        <taxon>Vombatus</taxon>
    </lineage>
</organism>
<dbReference type="GO" id="GO:0002891">
    <property type="term" value="P:positive regulation of immunoglobulin mediated immune response"/>
    <property type="evidence" value="ECO:0007669"/>
    <property type="project" value="TreeGrafter"/>
</dbReference>
<dbReference type="Pfam" id="PF07686">
    <property type="entry name" value="V-set"/>
    <property type="match status" value="1"/>
</dbReference>
<reference evidence="4" key="2">
    <citation type="submission" date="2025-08" db="UniProtKB">
        <authorList>
            <consortium name="Ensembl"/>
        </authorList>
    </citation>
    <scope>IDENTIFICATION</scope>
</reference>
<protein>
    <recommendedName>
        <fullName evidence="3">Ig-like domain-containing protein</fullName>
    </recommendedName>
</protein>
<accession>A0A4X2LNP8</accession>
<gene>
    <name evidence="4" type="primary">CD226</name>
</gene>
<dbReference type="PANTHER" id="PTHR47011:SF1">
    <property type="entry name" value="CD226 ANTIGEN"/>
    <property type="match status" value="1"/>
</dbReference>
<dbReference type="OMA" id="RATNNYR"/>
<dbReference type="Gene3D" id="2.60.40.10">
    <property type="entry name" value="Immunoglobulins"/>
    <property type="match status" value="2"/>
</dbReference>
<evidence type="ECO:0000259" key="3">
    <source>
        <dbReference type="PROSITE" id="PS50835"/>
    </source>
</evidence>
<keyword evidence="1" id="KW-0812">Transmembrane</keyword>
<evidence type="ECO:0000256" key="1">
    <source>
        <dbReference type="SAM" id="Phobius"/>
    </source>
</evidence>